<evidence type="ECO:0000313" key="4">
    <source>
        <dbReference type="Proteomes" id="UP000194873"/>
    </source>
</evidence>
<organism evidence="3 4">
    <name type="scientific">Hymenobacter crusticola</name>
    <dbReference type="NCBI Taxonomy" id="1770526"/>
    <lineage>
        <taxon>Bacteria</taxon>
        <taxon>Pseudomonadati</taxon>
        <taxon>Bacteroidota</taxon>
        <taxon>Cytophagia</taxon>
        <taxon>Cytophagales</taxon>
        <taxon>Hymenobacteraceae</taxon>
        <taxon>Hymenobacter</taxon>
    </lineage>
</organism>
<evidence type="ECO:0000313" key="3">
    <source>
        <dbReference type="EMBL" id="OUJ75607.1"/>
    </source>
</evidence>
<keyword evidence="4" id="KW-1185">Reference proteome</keyword>
<evidence type="ECO:0000256" key="2">
    <source>
        <dbReference type="SAM" id="Phobius"/>
    </source>
</evidence>
<evidence type="ECO:0000256" key="1">
    <source>
        <dbReference type="SAM" id="MobiDB-lite"/>
    </source>
</evidence>
<accession>A0A243WIF0</accession>
<feature type="transmembrane region" description="Helical" evidence="2">
    <location>
        <begin position="16"/>
        <end position="35"/>
    </location>
</feature>
<dbReference type="AlphaFoldDB" id="A0A243WIF0"/>
<feature type="region of interest" description="Disordered" evidence="1">
    <location>
        <begin position="75"/>
        <end position="105"/>
    </location>
</feature>
<feature type="transmembrane region" description="Helical" evidence="2">
    <location>
        <begin position="47"/>
        <end position="67"/>
    </location>
</feature>
<feature type="compositionally biased region" description="Polar residues" evidence="1">
    <location>
        <begin position="77"/>
        <end position="87"/>
    </location>
</feature>
<comment type="caution">
    <text evidence="3">The sequence shown here is derived from an EMBL/GenBank/DDBJ whole genome shotgun (WGS) entry which is preliminary data.</text>
</comment>
<dbReference type="Proteomes" id="UP000194873">
    <property type="component" value="Unassembled WGS sequence"/>
</dbReference>
<dbReference type="OrthoDB" id="963379at2"/>
<name>A0A243WIF0_9BACT</name>
<keyword evidence="2" id="KW-0812">Transmembrane</keyword>
<dbReference type="EMBL" id="MTSE01000002">
    <property type="protein sequence ID" value="OUJ75607.1"/>
    <property type="molecule type" value="Genomic_DNA"/>
</dbReference>
<dbReference type="RefSeq" id="WP_086593153.1">
    <property type="nucleotide sequence ID" value="NZ_MTSE01000002.1"/>
</dbReference>
<feature type="compositionally biased region" description="Low complexity" evidence="1">
    <location>
        <begin position="88"/>
        <end position="105"/>
    </location>
</feature>
<proteinExistence type="predicted"/>
<evidence type="ECO:0008006" key="5">
    <source>
        <dbReference type="Google" id="ProtNLM"/>
    </source>
</evidence>
<sequence>MIQDQTPRFAFGRRNYRLMFAGLAVLAIGFITMTLDKTEYGEGFLGITLGPILLVIGFIIEFFAIMVRPDNSAPVANETTTPTTVNQPLAPLSTPAAPARPTYKR</sequence>
<dbReference type="Pfam" id="PF11297">
    <property type="entry name" value="DUF3098"/>
    <property type="match status" value="1"/>
</dbReference>
<protein>
    <recommendedName>
        <fullName evidence="5">DUF3098 domain-containing protein</fullName>
    </recommendedName>
</protein>
<keyword evidence="2" id="KW-0472">Membrane</keyword>
<gene>
    <name evidence="3" type="ORF">BXP70_06275</name>
</gene>
<reference evidence="3 4" key="1">
    <citation type="submission" date="2017-01" db="EMBL/GenBank/DDBJ databases">
        <title>A new Hymenobacter.</title>
        <authorList>
            <person name="Liang Y."/>
            <person name="Feng F."/>
        </authorList>
    </citation>
    <scope>NUCLEOTIDE SEQUENCE [LARGE SCALE GENOMIC DNA]</scope>
    <source>
        <strain evidence="3">MIMBbqt21</strain>
    </source>
</reference>
<keyword evidence="2" id="KW-1133">Transmembrane helix</keyword>
<dbReference type="InterPro" id="IPR021448">
    <property type="entry name" value="DUF3098"/>
</dbReference>